<dbReference type="Proteomes" id="UP001595901">
    <property type="component" value="Unassembled WGS sequence"/>
</dbReference>
<keyword evidence="3" id="KW-1185">Reference proteome</keyword>
<reference evidence="3" key="1">
    <citation type="journal article" date="2019" name="Int. J. Syst. Evol. Microbiol.">
        <title>The Global Catalogue of Microorganisms (GCM) 10K type strain sequencing project: providing services to taxonomists for standard genome sequencing and annotation.</title>
        <authorList>
            <consortium name="The Broad Institute Genomics Platform"/>
            <consortium name="The Broad Institute Genome Sequencing Center for Infectious Disease"/>
            <person name="Wu L."/>
            <person name="Ma J."/>
        </authorList>
    </citation>
    <scope>NUCLEOTIDE SEQUENCE [LARGE SCALE GENOMIC DNA]</scope>
    <source>
        <strain evidence="3">CCUG 58728</strain>
    </source>
</reference>
<accession>A0ABV8D3W3</accession>
<gene>
    <name evidence="2" type="ORF">ACFOSE_09685</name>
</gene>
<dbReference type="RefSeq" id="WP_380432818.1">
    <property type="nucleotide sequence ID" value="NZ_JBHSAC010000095.1"/>
</dbReference>
<evidence type="ECO:0000313" key="3">
    <source>
        <dbReference type="Proteomes" id="UP001595901"/>
    </source>
</evidence>
<comment type="caution">
    <text evidence="2">The sequence shown here is derived from an EMBL/GenBank/DDBJ whole genome shotgun (WGS) entry which is preliminary data.</text>
</comment>
<name>A0ABV8D3W3_9STRE</name>
<sequence>MDQWELICRKVSGLEEDLYQLDDWYRDERRAIEEKIDTYAERQLQFNTLMESKYETALYDFRQRGVQEYQELTNLVEAYLDIGHNQFLHAFRECDDQLDELEQTYKKKYNAVEEKLQEAYAERRRIDLELLDQGK</sequence>
<proteinExistence type="predicted"/>
<organism evidence="2 3">
    <name type="scientific">Streptococcus dentapri</name>
    <dbReference type="NCBI Taxonomy" id="573564"/>
    <lineage>
        <taxon>Bacteria</taxon>
        <taxon>Bacillati</taxon>
        <taxon>Bacillota</taxon>
        <taxon>Bacilli</taxon>
        <taxon>Lactobacillales</taxon>
        <taxon>Streptococcaceae</taxon>
        <taxon>Streptococcus</taxon>
    </lineage>
</organism>
<feature type="coiled-coil region" evidence="1">
    <location>
        <begin position="98"/>
        <end position="129"/>
    </location>
</feature>
<evidence type="ECO:0000313" key="2">
    <source>
        <dbReference type="EMBL" id="MFC3933005.1"/>
    </source>
</evidence>
<dbReference type="EMBL" id="JBHSAC010000095">
    <property type="protein sequence ID" value="MFC3933005.1"/>
    <property type="molecule type" value="Genomic_DNA"/>
</dbReference>
<protein>
    <submittedName>
        <fullName evidence="2">Uncharacterized protein</fullName>
    </submittedName>
</protein>
<evidence type="ECO:0000256" key="1">
    <source>
        <dbReference type="SAM" id="Coils"/>
    </source>
</evidence>
<keyword evidence="1" id="KW-0175">Coiled coil</keyword>